<feature type="transmembrane region" description="Helical" evidence="2">
    <location>
        <begin position="235"/>
        <end position="260"/>
    </location>
</feature>
<comment type="caution">
    <text evidence="3">The sequence shown here is derived from an EMBL/GenBank/DDBJ whole genome shotgun (WGS) entry which is preliminary data.</text>
</comment>
<feature type="compositionally biased region" description="Low complexity" evidence="1">
    <location>
        <begin position="294"/>
        <end position="325"/>
    </location>
</feature>
<organism evidence="3 4">
    <name type="scientific">Polycladomyces zharkentensis</name>
    <dbReference type="NCBI Taxonomy" id="2807616"/>
    <lineage>
        <taxon>Bacteria</taxon>
        <taxon>Bacillati</taxon>
        <taxon>Bacillota</taxon>
        <taxon>Bacilli</taxon>
        <taxon>Bacillales</taxon>
        <taxon>Thermoactinomycetaceae</taxon>
        <taxon>Polycladomyces</taxon>
    </lineage>
</organism>
<proteinExistence type="predicted"/>
<feature type="transmembrane region" description="Helical" evidence="2">
    <location>
        <begin position="65"/>
        <end position="88"/>
    </location>
</feature>
<protein>
    <submittedName>
        <fullName evidence="3">Uncharacterized protein</fullName>
    </submittedName>
</protein>
<dbReference type="RefSeq" id="WP_205493791.1">
    <property type="nucleotide sequence ID" value="NZ_JAFHAP010000006.1"/>
</dbReference>
<evidence type="ECO:0000256" key="2">
    <source>
        <dbReference type="SAM" id="Phobius"/>
    </source>
</evidence>
<keyword evidence="2" id="KW-0472">Membrane</keyword>
<dbReference type="Proteomes" id="UP001177120">
    <property type="component" value="Unassembled WGS sequence"/>
</dbReference>
<feature type="transmembrane region" description="Helical" evidence="2">
    <location>
        <begin position="156"/>
        <end position="178"/>
    </location>
</feature>
<dbReference type="EMBL" id="JAFHAP010000006">
    <property type="protein sequence ID" value="MBN2909099.1"/>
    <property type="molecule type" value="Genomic_DNA"/>
</dbReference>
<feature type="compositionally biased region" description="Low complexity" evidence="1">
    <location>
        <begin position="334"/>
        <end position="344"/>
    </location>
</feature>
<keyword evidence="2" id="KW-1133">Transmembrane helix</keyword>
<feature type="transmembrane region" description="Helical" evidence="2">
    <location>
        <begin position="124"/>
        <end position="144"/>
    </location>
</feature>
<accession>A0ABS2WHU4</accession>
<reference evidence="3" key="1">
    <citation type="journal article" date="2024" name="Int. J. Syst. Evol. Microbiol.">
        <title>Polycladomyces zharkentensis sp. nov., a novel thermophilic cellulose- and starch-degrading member of the Bacillota from a geothermal aquifer in Kazakhstan.</title>
        <authorList>
            <person name="Mashzhan A."/>
            <person name="Kistaubayeva A."/>
            <person name="Javier-Lopez R."/>
            <person name="Bissenova U."/>
            <person name="Bissenbay A."/>
            <person name="Birkeland N.K."/>
        </authorList>
    </citation>
    <scope>NUCLEOTIDE SEQUENCE</scope>
    <source>
        <strain evidence="3">ZKZ2T</strain>
    </source>
</reference>
<feature type="transmembrane region" description="Helical" evidence="2">
    <location>
        <begin position="202"/>
        <end position="223"/>
    </location>
</feature>
<keyword evidence="4" id="KW-1185">Reference proteome</keyword>
<evidence type="ECO:0000313" key="4">
    <source>
        <dbReference type="Proteomes" id="UP001177120"/>
    </source>
</evidence>
<feature type="region of interest" description="Disordered" evidence="1">
    <location>
        <begin position="274"/>
        <end position="350"/>
    </location>
</feature>
<feature type="transmembrane region" description="Helical" evidence="2">
    <location>
        <begin position="12"/>
        <end position="45"/>
    </location>
</feature>
<sequence length="350" mass="39049">MQSFGSVLKKHSLMVWLSYLVGFMLTSIASVVLLGLLMLIFGVAAVTGWGSEIKYMLEHLNSVQAIIVGLTAIVLYFLFYLAIISFFVGGYYGPAVQAVFEDRVTIGSFFRYGYRFAFRFAGKYVIILILSLLLMLPSVLFMAAGQSDWVKGIGVIWYLLVYVFLTIWMGHSHVIMIAENEKVFRSIKLAWLASWRKWGQSLLTFLMILAWFAAPFALLLPLIPLSENNLALKVIMGILVVLTVLYYIYLIAVIPLLIVWRYKMKIRPAIIPTPPPGPSGDSSPMGHHGGPYGTGPSPYGPRPGTTDRGTPGGPYPAQNQPYQPQTGYQPSFPYHPHSPTHSNPNHPPRY</sequence>
<name>A0ABS2WHU4_9BACL</name>
<gene>
    <name evidence="3" type="ORF">JQC72_06130</name>
</gene>
<evidence type="ECO:0000313" key="3">
    <source>
        <dbReference type="EMBL" id="MBN2909099.1"/>
    </source>
</evidence>
<evidence type="ECO:0000256" key="1">
    <source>
        <dbReference type="SAM" id="MobiDB-lite"/>
    </source>
</evidence>
<keyword evidence="2" id="KW-0812">Transmembrane</keyword>